<evidence type="ECO:0000313" key="1">
    <source>
        <dbReference type="EMBL" id="KAK1142391.1"/>
    </source>
</evidence>
<keyword evidence="2" id="KW-1185">Reference proteome</keyword>
<protein>
    <submittedName>
        <fullName evidence="1">Uncharacterized protein</fullName>
    </submittedName>
</protein>
<organism evidence="1 2">
    <name type="scientific">Aspergillus melleus</name>
    <dbReference type="NCBI Taxonomy" id="138277"/>
    <lineage>
        <taxon>Eukaryota</taxon>
        <taxon>Fungi</taxon>
        <taxon>Dikarya</taxon>
        <taxon>Ascomycota</taxon>
        <taxon>Pezizomycotina</taxon>
        <taxon>Eurotiomycetes</taxon>
        <taxon>Eurotiomycetidae</taxon>
        <taxon>Eurotiales</taxon>
        <taxon>Aspergillaceae</taxon>
        <taxon>Aspergillus</taxon>
        <taxon>Aspergillus subgen. Circumdati</taxon>
    </lineage>
</organism>
<gene>
    <name evidence="1" type="ORF">N8T08_007943</name>
</gene>
<sequence>MQSNKQALGSLSLGQHPSHSLDHKIQLASKYGFTGIEVVYSDLQHYSSQHNIPILTGASRIKQICDTHNIEVLSLAPFENFEGAHTPLTDRLATAKHWLSIARILNAPYLQVPSQFDPNSITDETVIVQELQHLADLGSAESPPVAIAYEYLSWGTYCSTWDTALRLVKLVDHTNFGLCLDTFHELTKLWASPFEVSGKYPRGDQALRDSLQRFKTAVPLEKIFYVQLSDGERFDPPFSDSHPWYLEGEAPQFTWSKHGRPFPLETDLGGYMPVPEVVRAWVLETGFKGWISMEVFDRQMRSKEFEPETAAMRARESWRKVQAAVAAEDPPVGKL</sequence>
<proteinExistence type="predicted"/>
<comment type="caution">
    <text evidence="1">The sequence shown here is derived from an EMBL/GenBank/DDBJ whole genome shotgun (WGS) entry which is preliminary data.</text>
</comment>
<reference evidence="1 2" key="1">
    <citation type="journal article" date="2023" name="ACS Omega">
        <title>Identification of the Neoaspergillic Acid Biosynthesis Gene Cluster by Establishing an In Vitro CRISPR-Ribonucleoprotein Genetic System in Aspergillus melleus.</title>
        <authorList>
            <person name="Yuan B."/>
            <person name="Grau M.F."/>
            <person name="Murata R.M."/>
            <person name="Torok T."/>
            <person name="Venkateswaran K."/>
            <person name="Stajich J.E."/>
            <person name="Wang C.C.C."/>
        </authorList>
    </citation>
    <scope>NUCLEOTIDE SEQUENCE [LARGE SCALE GENOMIC DNA]</scope>
    <source>
        <strain evidence="1 2">IMV 1140</strain>
    </source>
</reference>
<accession>A0ACC3AXW4</accession>
<name>A0ACC3AXW4_9EURO</name>
<evidence type="ECO:0000313" key="2">
    <source>
        <dbReference type="Proteomes" id="UP001177260"/>
    </source>
</evidence>
<dbReference type="Proteomes" id="UP001177260">
    <property type="component" value="Unassembled WGS sequence"/>
</dbReference>
<dbReference type="EMBL" id="JAOPJF010000051">
    <property type="protein sequence ID" value="KAK1142391.1"/>
    <property type="molecule type" value="Genomic_DNA"/>
</dbReference>